<comment type="caution">
    <text evidence="1">The sequence shown here is derived from an EMBL/GenBank/DDBJ whole genome shotgun (WGS) entry which is preliminary data.</text>
</comment>
<dbReference type="Proteomes" id="UP001283361">
    <property type="component" value="Unassembled WGS sequence"/>
</dbReference>
<organism evidence="1 2">
    <name type="scientific">Elysia crispata</name>
    <name type="common">lettuce slug</name>
    <dbReference type="NCBI Taxonomy" id="231223"/>
    <lineage>
        <taxon>Eukaryota</taxon>
        <taxon>Metazoa</taxon>
        <taxon>Spiralia</taxon>
        <taxon>Lophotrochozoa</taxon>
        <taxon>Mollusca</taxon>
        <taxon>Gastropoda</taxon>
        <taxon>Heterobranchia</taxon>
        <taxon>Euthyneura</taxon>
        <taxon>Panpulmonata</taxon>
        <taxon>Sacoglossa</taxon>
        <taxon>Placobranchoidea</taxon>
        <taxon>Plakobranchidae</taxon>
        <taxon>Elysia</taxon>
    </lineage>
</organism>
<protein>
    <submittedName>
        <fullName evidence="1">Uncharacterized protein</fullName>
    </submittedName>
</protein>
<name>A0AAE0Y5P3_9GAST</name>
<proteinExistence type="predicted"/>
<evidence type="ECO:0000313" key="2">
    <source>
        <dbReference type="Proteomes" id="UP001283361"/>
    </source>
</evidence>
<dbReference type="EMBL" id="JAWDGP010006922">
    <property type="protein sequence ID" value="KAK3732962.1"/>
    <property type="molecule type" value="Genomic_DNA"/>
</dbReference>
<gene>
    <name evidence="1" type="ORF">RRG08_002572</name>
</gene>
<sequence>MLSRGTVKLVYDVLKVGTCIISLLTSSGNIKVIDKICSSAKDAVCGDVMASGVAASDDATPEDVDERV</sequence>
<reference evidence="1" key="1">
    <citation type="journal article" date="2023" name="G3 (Bethesda)">
        <title>A reference genome for the long-term kleptoplast-retaining sea slug Elysia crispata morphotype clarki.</title>
        <authorList>
            <person name="Eastman K.E."/>
            <person name="Pendleton A.L."/>
            <person name="Shaikh M.A."/>
            <person name="Suttiyut T."/>
            <person name="Ogas R."/>
            <person name="Tomko P."/>
            <person name="Gavelis G."/>
            <person name="Widhalm J.R."/>
            <person name="Wisecaver J.H."/>
        </authorList>
    </citation>
    <scope>NUCLEOTIDE SEQUENCE</scope>
    <source>
        <strain evidence="1">ECLA1</strain>
    </source>
</reference>
<keyword evidence="2" id="KW-1185">Reference proteome</keyword>
<accession>A0AAE0Y5P3</accession>
<dbReference type="AlphaFoldDB" id="A0AAE0Y5P3"/>
<evidence type="ECO:0000313" key="1">
    <source>
        <dbReference type="EMBL" id="KAK3732962.1"/>
    </source>
</evidence>